<evidence type="ECO:0000313" key="5">
    <source>
        <dbReference type="EMBL" id="MFC4766211.1"/>
    </source>
</evidence>
<gene>
    <name evidence="5" type="ORF">ACFO8Q_02195</name>
</gene>
<organism evidence="5 6">
    <name type="scientific">Effusibacillus consociatus</name>
    <dbReference type="NCBI Taxonomy" id="1117041"/>
    <lineage>
        <taxon>Bacteria</taxon>
        <taxon>Bacillati</taxon>
        <taxon>Bacillota</taxon>
        <taxon>Bacilli</taxon>
        <taxon>Bacillales</taxon>
        <taxon>Alicyclobacillaceae</taxon>
        <taxon>Effusibacillus</taxon>
    </lineage>
</organism>
<dbReference type="Pfam" id="PF13458">
    <property type="entry name" value="Peripla_BP_6"/>
    <property type="match status" value="1"/>
</dbReference>
<dbReference type="EMBL" id="JBHSHC010000014">
    <property type="protein sequence ID" value="MFC4766211.1"/>
    <property type="molecule type" value="Genomic_DNA"/>
</dbReference>
<dbReference type="InterPro" id="IPR028082">
    <property type="entry name" value="Peripla_BP_I"/>
</dbReference>
<dbReference type="Proteomes" id="UP001596002">
    <property type="component" value="Unassembled WGS sequence"/>
</dbReference>
<reference evidence="6" key="1">
    <citation type="journal article" date="2019" name="Int. J. Syst. Evol. Microbiol.">
        <title>The Global Catalogue of Microorganisms (GCM) 10K type strain sequencing project: providing services to taxonomists for standard genome sequencing and annotation.</title>
        <authorList>
            <consortium name="The Broad Institute Genomics Platform"/>
            <consortium name="The Broad Institute Genome Sequencing Center for Infectious Disease"/>
            <person name="Wu L."/>
            <person name="Ma J."/>
        </authorList>
    </citation>
    <scope>NUCLEOTIDE SEQUENCE [LARGE SCALE GENOMIC DNA]</scope>
    <source>
        <strain evidence="6">WYCCWR 12678</strain>
    </source>
</reference>
<dbReference type="InterPro" id="IPR028081">
    <property type="entry name" value="Leu-bd"/>
</dbReference>
<dbReference type="InterPro" id="IPR051010">
    <property type="entry name" value="BCAA_transport"/>
</dbReference>
<dbReference type="Gene3D" id="3.40.50.2300">
    <property type="match status" value="2"/>
</dbReference>
<dbReference type="PANTHER" id="PTHR30483:SF37">
    <property type="entry name" value="ABC TRANSPORTER SUBSTRATE-BINDING PROTEIN"/>
    <property type="match status" value="1"/>
</dbReference>
<dbReference type="RefSeq" id="WP_380023968.1">
    <property type="nucleotide sequence ID" value="NZ_JBHSHC010000014.1"/>
</dbReference>
<evidence type="ECO:0000256" key="1">
    <source>
        <dbReference type="ARBA" id="ARBA00010062"/>
    </source>
</evidence>
<dbReference type="CDD" id="cd06340">
    <property type="entry name" value="PBP1_ABC_ligand_binding-like"/>
    <property type="match status" value="1"/>
</dbReference>
<name>A0ABV9PVD5_9BACL</name>
<protein>
    <submittedName>
        <fullName evidence="5">ABC transporter substrate-binding protein</fullName>
    </submittedName>
</protein>
<feature type="chain" id="PRO_5047067854" evidence="3">
    <location>
        <begin position="26"/>
        <end position="422"/>
    </location>
</feature>
<keyword evidence="2 3" id="KW-0732">Signal</keyword>
<feature type="domain" description="Leucine-binding protein" evidence="4">
    <location>
        <begin position="43"/>
        <end position="365"/>
    </location>
</feature>
<evidence type="ECO:0000256" key="2">
    <source>
        <dbReference type="ARBA" id="ARBA00022729"/>
    </source>
</evidence>
<comment type="caution">
    <text evidence="5">The sequence shown here is derived from an EMBL/GenBank/DDBJ whole genome shotgun (WGS) entry which is preliminary data.</text>
</comment>
<proteinExistence type="inferred from homology"/>
<evidence type="ECO:0000259" key="4">
    <source>
        <dbReference type="Pfam" id="PF13458"/>
    </source>
</evidence>
<accession>A0ABV9PVD5</accession>
<sequence length="422" mass="45755">MKKGIFKKSLALVAAGSLLSVSLIGCGKQESTAGQGSGGSNDIKIGAILPLTGDAAPLGDQSRKAIQFAVDEINAKGGIKSMNGAKLQVVWGDSQGNQQVAQSETSRLITQEKVALITGAYQSGMTIPASQEAEKQKKIWFASVPSDDLVTSRGLKYVFRIADTSSMRVKTQIQFLNDMKKKSDIKSIALVYENSSWGQGVAKYWKEELPKNGYDIVLNEAYDRKAADLTPVVSKVKNANPDVILMVSYVQDATLLAKGFKQQQVKPKAFISTSGGTADPQFLKNAGEDALNWFDVSAWEPDVNRPGSKELDKKFVEKFGTHPSGEQIKEYAGIYTIADALERAKSTDSDKLRDALKASNITSGPTVIYTKTIHFDSTQTLPDPSLVIAQFQKVNGKIERVTVYPASDARQGANIVFPYQAQ</sequence>
<evidence type="ECO:0000256" key="3">
    <source>
        <dbReference type="SAM" id="SignalP"/>
    </source>
</evidence>
<evidence type="ECO:0000313" key="6">
    <source>
        <dbReference type="Proteomes" id="UP001596002"/>
    </source>
</evidence>
<dbReference type="PROSITE" id="PS51257">
    <property type="entry name" value="PROKAR_LIPOPROTEIN"/>
    <property type="match status" value="1"/>
</dbReference>
<comment type="similarity">
    <text evidence="1">Belongs to the leucine-binding protein family.</text>
</comment>
<feature type="signal peptide" evidence="3">
    <location>
        <begin position="1"/>
        <end position="25"/>
    </location>
</feature>
<dbReference type="SUPFAM" id="SSF53822">
    <property type="entry name" value="Periplasmic binding protein-like I"/>
    <property type="match status" value="1"/>
</dbReference>
<dbReference type="PANTHER" id="PTHR30483">
    <property type="entry name" value="LEUCINE-SPECIFIC-BINDING PROTEIN"/>
    <property type="match status" value="1"/>
</dbReference>
<keyword evidence="6" id="KW-1185">Reference proteome</keyword>